<evidence type="ECO:0000256" key="4">
    <source>
        <dbReference type="ARBA" id="ARBA00022857"/>
    </source>
</evidence>
<evidence type="ECO:0000256" key="8">
    <source>
        <dbReference type="ARBA" id="ARBA00048543"/>
    </source>
</evidence>
<comment type="pathway">
    <text evidence="1 9">Isoprenoid biosynthesis; isopentenyl diphosphate biosynthesis via DXP pathway; isopentenyl diphosphate from 1-deoxy-D-xylulose 5-phosphate: step 1/6.</text>
</comment>
<feature type="binding site" evidence="9">
    <location>
        <position position="35"/>
    </location>
    <ligand>
        <name>NADPH</name>
        <dbReference type="ChEBI" id="CHEBI:57783"/>
    </ligand>
</feature>
<keyword evidence="5 9" id="KW-0560">Oxidoreductase</keyword>
<comment type="caution">
    <text evidence="13">The sequence shown here is derived from an EMBL/GenBank/DDBJ whole genome shotgun (WGS) entry which is preliminary data.</text>
</comment>
<dbReference type="UniPathway" id="UPA00056">
    <property type="reaction ID" value="UER00092"/>
</dbReference>
<dbReference type="PANTHER" id="PTHR30525">
    <property type="entry name" value="1-DEOXY-D-XYLULOSE 5-PHOSPHATE REDUCTOISOMERASE"/>
    <property type="match status" value="1"/>
</dbReference>
<feature type="binding site" evidence="9">
    <location>
        <position position="245"/>
    </location>
    <ligand>
        <name>Mn(2+)</name>
        <dbReference type="ChEBI" id="CHEBI:29035"/>
    </ligand>
</feature>
<dbReference type="Pfam" id="PF02670">
    <property type="entry name" value="DXP_reductoisom"/>
    <property type="match status" value="1"/>
</dbReference>
<dbReference type="InterPro" id="IPR036169">
    <property type="entry name" value="DXPR_C_sf"/>
</dbReference>
<feature type="binding site" evidence="9">
    <location>
        <position position="174"/>
    </location>
    <ligand>
        <name>Mn(2+)</name>
        <dbReference type="ChEBI" id="CHEBI:29035"/>
    </ligand>
</feature>
<evidence type="ECO:0000256" key="9">
    <source>
        <dbReference type="HAMAP-Rule" id="MF_00183"/>
    </source>
</evidence>
<dbReference type="Pfam" id="PF08436">
    <property type="entry name" value="DXP_redisom_C"/>
    <property type="match status" value="1"/>
</dbReference>
<keyword evidence="4 9" id="KW-0521">NADP</keyword>
<comment type="catalytic activity">
    <reaction evidence="8">
        <text>2-C-methyl-D-erythritol 4-phosphate + NADP(+) = 1-deoxy-D-xylulose 5-phosphate + NADPH + H(+)</text>
        <dbReference type="Rhea" id="RHEA:13717"/>
        <dbReference type="ChEBI" id="CHEBI:15378"/>
        <dbReference type="ChEBI" id="CHEBI:57783"/>
        <dbReference type="ChEBI" id="CHEBI:57792"/>
        <dbReference type="ChEBI" id="CHEBI:58262"/>
        <dbReference type="ChEBI" id="CHEBI:58349"/>
        <dbReference type="EC" id="1.1.1.267"/>
    </reaction>
    <physiologicalReaction direction="right-to-left" evidence="8">
        <dbReference type="Rhea" id="RHEA:13719"/>
    </physiologicalReaction>
</comment>
<dbReference type="PIRSF" id="PIRSF006205">
    <property type="entry name" value="Dxp_reductismrs"/>
    <property type="match status" value="1"/>
</dbReference>
<dbReference type="InterPro" id="IPR013644">
    <property type="entry name" value="DXP_reductoisomerase_C"/>
</dbReference>
<feature type="binding site" evidence="9">
    <location>
        <position position="200"/>
    </location>
    <ligand>
        <name>1-deoxy-D-xylulose 5-phosphate</name>
        <dbReference type="ChEBI" id="CHEBI:57792"/>
    </ligand>
</feature>
<feature type="binding site" evidence="9">
    <location>
        <position position="58"/>
    </location>
    <ligand>
        <name>NADPH</name>
        <dbReference type="ChEBI" id="CHEBI:57783"/>
    </ligand>
</feature>
<keyword evidence="7 9" id="KW-0414">Isoprene biosynthesis</keyword>
<feature type="binding site" evidence="9">
    <location>
        <position position="152"/>
    </location>
    <ligand>
        <name>NADPH</name>
        <dbReference type="ChEBI" id="CHEBI:57783"/>
    </ligand>
</feature>
<dbReference type="PANTHER" id="PTHR30525:SF0">
    <property type="entry name" value="1-DEOXY-D-XYLULOSE 5-PHOSPHATE REDUCTOISOMERASE, CHLOROPLASTIC"/>
    <property type="match status" value="1"/>
</dbReference>
<feature type="binding site" evidence="9">
    <location>
        <position position="33"/>
    </location>
    <ligand>
        <name>NADPH</name>
        <dbReference type="ChEBI" id="CHEBI:57783"/>
    </ligand>
</feature>
<feature type="binding site" evidence="9">
    <location>
        <position position="175"/>
    </location>
    <ligand>
        <name>1-deoxy-D-xylulose 5-phosphate</name>
        <dbReference type="ChEBI" id="CHEBI:57792"/>
    </ligand>
</feature>
<dbReference type="GO" id="GO:0030145">
    <property type="term" value="F:manganese ion binding"/>
    <property type="evidence" value="ECO:0007669"/>
    <property type="project" value="TreeGrafter"/>
</dbReference>
<comment type="caution">
    <text evidence="9">Lacks conserved residue(s) required for the propagation of feature annotation.</text>
</comment>
<dbReference type="AlphaFoldDB" id="A0A6G4X1J7"/>
<feature type="binding site" evidence="9">
    <location>
        <position position="150"/>
    </location>
    <ligand>
        <name>NADPH</name>
        <dbReference type="ChEBI" id="CHEBI:57783"/>
    </ligand>
</feature>
<evidence type="ECO:0000256" key="6">
    <source>
        <dbReference type="ARBA" id="ARBA00023211"/>
    </source>
</evidence>
<reference evidence="13 14" key="1">
    <citation type="submission" date="2020-02" db="EMBL/GenBank/DDBJ databases">
        <title>Whole-genome analyses of novel actinobacteria.</title>
        <authorList>
            <person name="Sahin N."/>
            <person name="Tatar D."/>
        </authorList>
    </citation>
    <scope>NUCLEOTIDE SEQUENCE [LARGE SCALE GENOMIC DNA]</scope>
    <source>
        <strain evidence="13 14">SB3404</strain>
    </source>
</reference>
<dbReference type="InterPro" id="IPR003821">
    <property type="entry name" value="DXP_reductoisomerase"/>
</dbReference>
<dbReference type="InterPro" id="IPR036291">
    <property type="entry name" value="NAD(P)-bd_dom_sf"/>
</dbReference>
<keyword evidence="3 9" id="KW-0479">Metal-binding</keyword>
<evidence type="ECO:0000256" key="5">
    <source>
        <dbReference type="ARBA" id="ARBA00023002"/>
    </source>
</evidence>
<keyword evidence="9" id="KW-0460">Magnesium</keyword>
<evidence type="ECO:0000313" key="13">
    <source>
        <dbReference type="EMBL" id="NGO71416.1"/>
    </source>
</evidence>
<evidence type="ECO:0000256" key="7">
    <source>
        <dbReference type="ARBA" id="ARBA00023229"/>
    </source>
</evidence>
<dbReference type="GO" id="GO:0051484">
    <property type="term" value="P:isopentenyl diphosphate biosynthetic process, methylerythritol 4-phosphate pathway involved in terpenoid biosynthetic process"/>
    <property type="evidence" value="ECO:0007669"/>
    <property type="project" value="UniProtKB-ARBA"/>
</dbReference>
<dbReference type="SUPFAM" id="SSF51735">
    <property type="entry name" value="NAD(P)-binding Rossmann-fold domains"/>
    <property type="match status" value="1"/>
</dbReference>
<keyword evidence="14" id="KW-1185">Reference proteome</keyword>
<keyword evidence="6 9" id="KW-0464">Manganese</keyword>
<evidence type="ECO:0000259" key="10">
    <source>
        <dbReference type="Pfam" id="PF02670"/>
    </source>
</evidence>
<dbReference type="Pfam" id="PF13288">
    <property type="entry name" value="DXPR_C"/>
    <property type="match status" value="1"/>
</dbReference>
<comment type="similarity">
    <text evidence="2 9">Belongs to the DXR family.</text>
</comment>
<dbReference type="GO" id="GO:0016853">
    <property type="term" value="F:isomerase activity"/>
    <property type="evidence" value="ECO:0007669"/>
    <property type="project" value="UniProtKB-KW"/>
</dbReference>
<feature type="binding site" evidence="9">
    <location>
        <position position="151"/>
    </location>
    <ligand>
        <name>1-deoxy-D-xylulose 5-phosphate</name>
        <dbReference type="ChEBI" id="CHEBI:57792"/>
    </ligand>
</feature>
<dbReference type="HAMAP" id="MF_00183">
    <property type="entry name" value="DXP_reductoisom"/>
    <property type="match status" value="1"/>
</dbReference>
<sequence>MTDSLADPHRRFPAVPAPAAGAPRDIVILGSTGSIGTQAVDVVRDNPDRFRVTGLSAAGGRVELLAEQARQLRVRTVAVARADKAEELRAALRERYGAGEPLPEVLAGPDAATELAASDCHTVLNGITGSIGLAPTLAVLKAGTVLALANKESLIVGGPLVKALARPGQIVPVDSEHSALFQALLGGARAEVRKLLVTASGGPFRGRTREELAEVTPREALAHPTWDMGPVITINSATLVNKGLEVIEAHLLYDIPFDRIQVVVHPQSAVHSMVEFTDGSTLAQCGPPDMRLPIALGLGWPERVPDAGPVFSWTEAMSWEFFPLDEKAFPSVPLACHVGALGGTAPAVYNAANEECVDAFMAGKLPFTGIVDTVAAVVEEHGTPNGTGLTLPDVLEAETWARRRAREVAQRAQTAEARA</sequence>
<dbReference type="InterPro" id="IPR013512">
    <property type="entry name" value="DXP_reductoisomerase_N"/>
</dbReference>
<feature type="binding site" evidence="9">
    <location>
        <position position="176"/>
    </location>
    <ligand>
        <name>Mn(2+)</name>
        <dbReference type="ChEBI" id="CHEBI:29035"/>
    </ligand>
</feature>
<evidence type="ECO:0000259" key="12">
    <source>
        <dbReference type="Pfam" id="PF13288"/>
    </source>
</evidence>
<dbReference type="Proteomes" id="UP000477722">
    <property type="component" value="Unassembled WGS sequence"/>
</dbReference>
<dbReference type="Gene3D" id="1.10.1740.10">
    <property type="match status" value="1"/>
</dbReference>
<dbReference type="GO" id="GO:0070402">
    <property type="term" value="F:NADPH binding"/>
    <property type="evidence" value="ECO:0007669"/>
    <property type="project" value="InterPro"/>
</dbReference>
<feature type="binding site" evidence="9">
    <location>
        <position position="242"/>
    </location>
    <ligand>
        <name>1-deoxy-D-xylulose 5-phosphate</name>
        <dbReference type="ChEBI" id="CHEBI:57792"/>
    </ligand>
</feature>
<accession>A0A6G4X1J7</accession>
<feature type="binding site" evidence="9">
    <location>
        <position position="229"/>
    </location>
    <ligand>
        <name>NADPH</name>
        <dbReference type="ChEBI" id="CHEBI:57783"/>
    </ligand>
</feature>
<feature type="binding site" evidence="9">
    <location>
        <position position="236"/>
    </location>
    <ligand>
        <name>1-deoxy-D-xylulose 5-phosphate</name>
        <dbReference type="ChEBI" id="CHEBI:57792"/>
    </ligand>
</feature>
<feature type="binding site" evidence="9">
    <location>
        <position position="223"/>
    </location>
    <ligand>
        <name>1-deoxy-D-xylulose 5-phosphate</name>
        <dbReference type="ChEBI" id="CHEBI:57792"/>
    </ligand>
</feature>
<evidence type="ECO:0000256" key="2">
    <source>
        <dbReference type="ARBA" id="ARBA00006825"/>
    </source>
</evidence>
<dbReference type="InterPro" id="IPR026877">
    <property type="entry name" value="DXPR_C"/>
</dbReference>
<feature type="domain" description="DXP reductoisomerase C-terminal" evidence="12">
    <location>
        <begin position="286"/>
        <end position="403"/>
    </location>
</feature>
<feature type="binding site" evidence="9">
    <location>
        <position position="32"/>
    </location>
    <ligand>
        <name>NADPH</name>
        <dbReference type="ChEBI" id="CHEBI:57783"/>
    </ligand>
</feature>
<gene>
    <name evidence="9" type="primary">dxr</name>
    <name evidence="13" type="ORF">G5C65_24300</name>
</gene>
<dbReference type="FunFam" id="3.40.50.720:FF:000045">
    <property type="entry name" value="1-deoxy-D-xylulose 5-phosphate reductoisomerase"/>
    <property type="match status" value="1"/>
</dbReference>
<comment type="cofactor">
    <cofactor evidence="9">
        <name>Mg(2+)</name>
        <dbReference type="ChEBI" id="CHEBI:18420"/>
    </cofactor>
    <cofactor evidence="9">
        <name>Mn(2+)</name>
        <dbReference type="ChEBI" id="CHEBI:29035"/>
    </cofactor>
</comment>
<dbReference type="RefSeq" id="WP_165301052.1">
    <property type="nucleotide sequence ID" value="NZ_JAAKZZ010000300.1"/>
</dbReference>
<feature type="domain" description="1-deoxy-D-xylulose 5-phosphate reductoisomerase C-terminal" evidence="11">
    <location>
        <begin position="170"/>
        <end position="253"/>
    </location>
</feature>
<evidence type="ECO:0000313" key="14">
    <source>
        <dbReference type="Proteomes" id="UP000477722"/>
    </source>
</evidence>
<comment type="function">
    <text evidence="9">Catalyzes the NADPH-dependent rearrangement and reduction of 1-deoxy-D-xylulose-5-phosphate (DXP) to 2-C-methyl-D-erythritol 4-phosphate (MEP).</text>
</comment>
<feature type="domain" description="1-deoxy-D-xylulose 5-phosphate reductoisomerase N-terminal" evidence="10">
    <location>
        <begin position="26"/>
        <end position="158"/>
    </location>
</feature>
<feature type="binding site" evidence="9">
    <location>
        <position position="34"/>
    </location>
    <ligand>
        <name>NADPH</name>
        <dbReference type="ChEBI" id="CHEBI:57783"/>
    </ligand>
</feature>
<dbReference type="EC" id="1.1.1.267" evidence="9"/>
<evidence type="ECO:0000256" key="3">
    <source>
        <dbReference type="ARBA" id="ARBA00022723"/>
    </source>
</evidence>
<name>A0A6G4X1J7_9ACTN</name>
<organism evidence="13 14">
    <name type="scientific">Streptomyces boncukensis</name>
    <dbReference type="NCBI Taxonomy" id="2711219"/>
    <lineage>
        <taxon>Bacteria</taxon>
        <taxon>Bacillati</taxon>
        <taxon>Actinomycetota</taxon>
        <taxon>Actinomycetes</taxon>
        <taxon>Kitasatosporales</taxon>
        <taxon>Streptomycetaceae</taxon>
        <taxon>Streptomyces</taxon>
    </lineage>
</organism>
<dbReference type="EMBL" id="JAAKZZ010000300">
    <property type="protein sequence ID" value="NGO71416.1"/>
    <property type="molecule type" value="Genomic_DNA"/>
</dbReference>
<evidence type="ECO:0000256" key="1">
    <source>
        <dbReference type="ARBA" id="ARBA00005094"/>
    </source>
</evidence>
<dbReference type="GO" id="GO:0030604">
    <property type="term" value="F:1-deoxy-D-xylulose-5-phosphate reductoisomerase activity"/>
    <property type="evidence" value="ECO:0007669"/>
    <property type="project" value="UniProtKB-UniRule"/>
</dbReference>
<evidence type="ECO:0000259" key="11">
    <source>
        <dbReference type="Pfam" id="PF08436"/>
    </source>
</evidence>
<protein>
    <recommendedName>
        <fullName evidence="9">1-deoxy-D-xylulose 5-phosphate reductoisomerase</fullName>
        <shortName evidence="9">DXP reductoisomerase</shortName>
        <ecNumber evidence="9">1.1.1.267</ecNumber>
    </recommendedName>
    <alternativeName>
        <fullName evidence="9">1-deoxyxylulose-5-phosphate reductoisomerase</fullName>
    </alternativeName>
    <alternativeName>
        <fullName evidence="9">2-C-methyl-D-erythritol 4-phosphate synthase</fullName>
    </alternativeName>
</protein>
<feature type="binding site" evidence="9">
    <location>
        <position position="245"/>
    </location>
    <ligand>
        <name>1-deoxy-D-xylulose 5-phosphate</name>
        <dbReference type="ChEBI" id="CHEBI:57792"/>
    </ligand>
</feature>
<dbReference type="NCBIfam" id="TIGR00243">
    <property type="entry name" value="Dxr"/>
    <property type="match status" value="1"/>
</dbReference>
<dbReference type="Gene3D" id="3.40.50.720">
    <property type="entry name" value="NAD(P)-binding Rossmann-like Domain"/>
    <property type="match status" value="1"/>
</dbReference>
<dbReference type="SUPFAM" id="SSF69055">
    <property type="entry name" value="1-deoxy-D-xylulose-5-phosphate reductoisomerase, C-terminal domain"/>
    <property type="match status" value="1"/>
</dbReference>
<keyword evidence="13" id="KW-0413">Isomerase</keyword>
<feature type="binding site" evidence="9">
    <location>
        <position position="241"/>
    </location>
    <ligand>
        <name>1-deoxy-D-xylulose 5-phosphate</name>
        <dbReference type="ChEBI" id="CHEBI:57792"/>
    </ligand>
</feature>
<dbReference type="SUPFAM" id="SSF55347">
    <property type="entry name" value="Glyceraldehyde-3-phosphate dehydrogenase-like, C-terminal domain"/>
    <property type="match status" value="1"/>
</dbReference>
<feature type="binding site" evidence="9">
    <location>
        <position position="176"/>
    </location>
    <ligand>
        <name>1-deoxy-D-xylulose 5-phosphate</name>
        <dbReference type="ChEBI" id="CHEBI:57792"/>
    </ligand>
</feature>
<proteinExistence type="inferred from homology"/>